<feature type="chain" id="PRO_5008258846" description="DUF2271 domain-containing protein" evidence="2">
    <location>
        <begin position="21"/>
        <end position="173"/>
    </location>
</feature>
<dbReference type="KEGG" id="bfz:BAU07_09005"/>
<evidence type="ECO:0000256" key="2">
    <source>
        <dbReference type="SAM" id="SignalP"/>
    </source>
</evidence>
<dbReference type="PIRSF" id="PIRSF014995">
    <property type="entry name" value="UCP014995"/>
    <property type="match status" value="1"/>
</dbReference>
<evidence type="ECO:0000256" key="1">
    <source>
        <dbReference type="SAM" id="MobiDB-lite"/>
    </source>
</evidence>
<dbReference type="Proteomes" id="UP000091926">
    <property type="component" value="Chromosome"/>
</dbReference>
<reference evidence="3 4" key="1">
    <citation type="submission" date="2016-06" db="EMBL/GenBank/DDBJ databases">
        <title>Complete genome sequences of Bordetella bronchialis and Bordetella flabilis.</title>
        <authorList>
            <person name="LiPuma J.J."/>
            <person name="Spilker T."/>
        </authorList>
    </citation>
    <scope>NUCLEOTIDE SEQUENCE [LARGE SCALE GENOMIC DNA]</scope>
    <source>
        <strain evidence="3 4">AU10664</strain>
    </source>
</reference>
<dbReference type="OrthoDB" id="195316at2"/>
<dbReference type="Pfam" id="PF10029">
    <property type="entry name" value="DUF2271"/>
    <property type="match status" value="1"/>
</dbReference>
<name>A0A193GBM2_9BORD</name>
<feature type="signal peptide" evidence="2">
    <location>
        <begin position="1"/>
        <end position="20"/>
    </location>
</feature>
<evidence type="ECO:0008006" key="5">
    <source>
        <dbReference type="Google" id="ProtNLM"/>
    </source>
</evidence>
<dbReference type="InterPro" id="IPR014469">
    <property type="entry name" value="DUF2271"/>
</dbReference>
<protein>
    <recommendedName>
        <fullName evidence="5">DUF2271 domain-containing protein</fullName>
    </recommendedName>
</protein>
<dbReference type="RefSeq" id="WP_066656321.1">
    <property type="nucleotide sequence ID" value="NZ_CBCSCL010000050.1"/>
</dbReference>
<evidence type="ECO:0000313" key="3">
    <source>
        <dbReference type="EMBL" id="ANN77225.1"/>
    </source>
</evidence>
<dbReference type="AlphaFoldDB" id="A0A193GBM2"/>
<proteinExistence type="predicted"/>
<gene>
    <name evidence="3" type="ORF">BAU07_09005</name>
</gene>
<feature type="region of interest" description="Disordered" evidence="1">
    <location>
        <begin position="145"/>
        <end position="173"/>
    </location>
</feature>
<dbReference type="EMBL" id="CP016172">
    <property type="protein sequence ID" value="ANN77225.1"/>
    <property type="molecule type" value="Genomic_DNA"/>
</dbReference>
<keyword evidence="4" id="KW-1185">Reference proteome</keyword>
<feature type="compositionally biased region" description="Pro residues" evidence="1">
    <location>
        <begin position="145"/>
        <end position="154"/>
    </location>
</feature>
<organism evidence="3 4">
    <name type="scientific">Bordetella flabilis</name>
    <dbReference type="NCBI Taxonomy" id="463014"/>
    <lineage>
        <taxon>Bacteria</taxon>
        <taxon>Pseudomonadati</taxon>
        <taxon>Pseudomonadota</taxon>
        <taxon>Betaproteobacteria</taxon>
        <taxon>Burkholderiales</taxon>
        <taxon>Alcaligenaceae</taxon>
        <taxon>Bordetella</taxon>
    </lineage>
</organism>
<keyword evidence="2" id="KW-0732">Signal</keyword>
<evidence type="ECO:0000313" key="4">
    <source>
        <dbReference type="Proteomes" id="UP000091926"/>
    </source>
</evidence>
<accession>A0A193GBM2</accession>
<sequence>MRKLVLPALLAGLFGRLAHAGGMELTVEIPRLEVSEYHRPYVAIWLERPDQQAVADLAVWYDVAKKNNEGTEWLKDMRQWWRRSGRTQQFPVDGVSGATRPAGRQVLRFDANAAPLATLQPGAYVLAVEAAREVGGRELVRIPFDWPPRQPQPQPLRASGEHELGEIAMKLQP</sequence>
<dbReference type="STRING" id="463014.BAU07_09005"/>